<dbReference type="Pfam" id="PF07734">
    <property type="entry name" value="FBA_1"/>
    <property type="match status" value="1"/>
</dbReference>
<evidence type="ECO:0000313" key="3">
    <source>
        <dbReference type="Proteomes" id="UP000594261"/>
    </source>
</evidence>
<dbReference type="InterPro" id="IPR036047">
    <property type="entry name" value="F-box-like_dom_sf"/>
</dbReference>
<feature type="domain" description="F-box" evidence="1">
    <location>
        <begin position="12"/>
        <end position="59"/>
    </location>
</feature>
<keyword evidence="3" id="KW-1185">Reference proteome</keyword>
<reference evidence="2" key="2">
    <citation type="submission" date="2021-01" db="UniProtKB">
        <authorList>
            <consortium name="EnsemblPlants"/>
        </authorList>
    </citation>
    <scope>IDENTIFICATION</scope>
</reference>
<reference evidence="2 3" key="1">
    <citation type="journal article" date="2016" name="G3 (Bethesda)">
        <title>First Draft Assembly and Annotation of the Genome of a California Endemic Oak Quercus lobata Nee (Fagaceae).</title>
        <authorList>
            <person name="Sork V.L."/>
            <person name="Fitz-Gibbon S.T."/>
            <person name="Puiu D."/>
            <person name="Crepeau M."/>
            <person name="Gugger P.F."/>
            <person name="Sherman R."/>
            <person name="Stevens K."/>
            <person name="Langley C.H."/>
            <person name="Pellegrini M."/>
            <person name="Salzberg S.L."/>
        </authorList>
    </citation>
    <scope>NUCLEOTIDE SEQUENCE [LARGE SCALE GENOMIC DNA]</scope>
    <source>
        <strain evidence="2 3">cv. SW786</strain>
    </source>
</reference>
<dbReference type="NCBIfam" id="TIGR01640">
    <property type="entry name" value="F_box_assoc_1"/>
    <property type="match status" value="1"/>
</dbReference>
<dbReference type="OMA" id="ENTFQVE"/>
<dbReference type="InterPro" id="IPR001810">
    <property type="entry name" value="F-box_dom"/>
</dbReference>
<dbReference type="Gramene" id="QL04p045353:mrna">
    <property type="protein sequence ID" value="QL04p045353:mrna:CDS:6"/>
    <property type="gene ID" value="QL04p045353"/>
</dbReference>
<evidence type="ECO:0000259" key="1">
    <source>
        <dbReference type="PROSITE" id="PS50181"/>
    </source>
</evidence>
<dbReference type="Proteomes" id="UP000594261">
    <property type="component" value="Chromosome 4"/>
</dbReference>
<evidence type="ECO:0000313" key="2">
    <source>
        <dbReference type="EnsemblPlants" id="QL04p045353:mrna:CDS:6"/>
    </source>
</evidence>
<accession>A0A7N2LHJ8</accession>
<name>A0A7N2LHJ8_QUELO</name>
<dbReference type="AlphaFoldDB" id="A0A7N2LHJ8"/>
<dbReference type="Pfam" id="PF00646">
    <property type="entry name" value="F-box"/>
    <property type="match status" value="1"/>
</dbReference>
<dbReference type="InParanoid" id="A0A7N2LHJ8"/>
<dbReference type="PANTHER" id="PTHR31672">
    <property type="entry name" value="BNACNNG10540D PROTEIN"/>
    <property type="match status" value="1"/>
</dbReference>
<dbReference type="SUPFAM" id="SSF81383">
    <property type="entry name" value="F-box domain"/>
    <property type="match status" value="1"/>
</dbReference>
<dbReference type="EnsemblPlants" id="QL04p045353:mrna">
    <property type="protein sequence ID" value="QL04p045353:mrna:CDS:6"/>
    <property type="gene ID" value="QL04p045353"/>
</dbReference>
<organism evidence="2 3">
    <name type="scientific">Quercus lobata</name>
    <name type="common">Valley oak</name>
    <dbReference type="NCBI Taxonomy" id="97700"/>
    <lineage>
        <taxon>Eukaryota</taxon>
        <taxon>Viridiplantae</taxon>
        <taxon>Streptophyta</taxon>
        <taxon>Embryophyta</taxon>
        <taxon>Tracheophyta</taxon>
        <taxon>Spermatophyta</taxon>
        <taxon>Magnoliopsida</taxon>
        <taxon>eudicotyledons</taxon>
        <taxon>Gunneridae</taxon>
        <taxon>Pentapetalae</taxon>
        <taxon>rosids</taxon>
        <taxon>fabids</taxon>
        <taxon>Fagales</taxon>
        <taxon>Fagaceae</taxon>
        <taxon>Quercus</taxon>
    </lineage>
</organism>
<dbReference type="InterPro" id="IPR017451">
    <property type="entry name" value="F-box-assoc_interact_dom"/>
</dbReference>
<sequence>MSQMREPPVLRHRKINHLPYNIVLSILRTLPVKSVIRFKCVSKTLDSSITSPDFIYTHLNQNNNNYNKDDDDHRYLIHMPVLLPCTNRSVCTVAFDCTYDKVSEFQIPQDICFKGVQIVGLCNGLLCLVDNDNHIYLWNPSIKKFKNLPVTCLGMLINFTLGFAYHSENNDYKVMRISCSRWLSAMFLNGIEVYTLSSDSRRRVRIATNGTYYFQNDLFPTHWFVELYTGWHL</sequence>
<dbReference type="InterPro" id="IPR050796">
    <property type="entry name" value="SCF_F-box_component"/>
</dbReference>
<dbReference type="EMBL" id="LRBV02000004">
    <property type="status" value="NOT_ANNOTATED_CDS"/>
    <property type="molecule type" value="Genomic_DNA"/>
</dbReference>
<proteinExistence type="predicted"/>
<dbReference type="PANTHER" id="PTHR31672:SF13">
    <property type="entry name" value="F-BOX PROTEIN CPR30-LIKE"/>
    <property type="match status" value="1"/>
</dbReference>
<dbReference type="PROSITE" id="PS50181">
    <property type="entry name" value="FBOX"/>
    <property type="match status" value="1"/>
</dbReference>
<dbReference type="InterPro" id="IPR006527">
    <property type="entry name" value="F-box-assoc_dom_typ1"/>
</dbReference>
<dbReference type="Gene3D" id="1.20.1280.50">
    <property type="match status" value="1"/>
</dbReference>
<protein>
    <recommendedName>
        <fullName evidence="1">F-box domain-containing protein</fullName>
    </recommendedName>
</protein>